<evidence type="ECO:0000313" key="1">
    <source>
        <dbReference type="EMBL" id="DAD24717.1"/>
    </source>
</evidence>
<dbReference type="EMBL" id="DUZY01000001">
    <property type="protein sequence ID" value="DAD24717.1"/>
    <property type="molecule type" value="Genomic_DNA"/>
</dbReference>
<organism evidence="1 2">
    <name type="scientific">Nelumbo nucifera</name>
    <name type="common">Sacred lotus</name>
    <dbReference type="NCBI Taxonomy" id="4432"/>
    <lineage>
        <taxon>Eukaryota</taxon>
        <taxon>Viridiplantae</taxon>
        <taxon>Streptophyta</taxon>
        <taxon>Embryophyta</taxon>
        <taxon>Tracheophyta</taxon>
        <taxon>Spermatophyta</taxon>
        <taxon>Magnoliopsida</taxon>
        <taxon>Proteales</taxon>
        <taxon>Nelumbonaceae</taxon>
        <taxon>Nelumbo</taxon>
    </lineage>
</organism>
<comment type="caution">
    <text evidence="1">The sequence shown here is derived from an EMBL/GenBank/DDBJ whole genome shotgun (WGS) entry which is preliminary data.</text>
</comment>
<name>A0A822XWL6_NELNU</name>
<proteinExistence type="predicted"/>
<dbReference type="AlphaFoldDB" id="A0A822XWL6"/>
<protein>
    <submittedName>
        <fullName evidence="1">Uncharacterized protein</fullName>
    </submittedName>
</protein>
<evidence type="ECO:0000313" key="2">
    <source>
        <dbReference type="Proteomes" id="UP000607653"/>
    </source>
</evidence>
<dbReference type="Proteomes" id="UP000607653">
    <property type="component" value="Unassembled WGS sequence"/>
</dbReference>
<accession>A0A822XWL6</accession>
<keyword evidence="2" id="KW-1185">Reference proteome</keyword>
<gene>
    <name evidence="1" type="ORF">HUJ06_026181</name>
</gene>
<sequence>MVFMFSLFLFSSSVHLSFLRRLQRPSLGSVLCFVPSLACNFSVCVLCFA</sequence>
<reference evidence="1 2" key="1">
    <citation type="journal article" date="2020" name="Mol. Biol. Evol.">
        <title>Distinct Expression and Methylation Patterns for Genes with Different Fates following a Single Whole-Genome Duplication in Flowering Plants.</title>
        <authorList>
            <person name="Shi T."/>
            <person name="Rahmani R.S."/>
            <person name="Gugger P.F."/>
            <person name="Wang M."/>
            <person name="Li H."/>
            <person name="Zhang Y."/>
            <person name="Li Z."/>
            <person name="Wang Q."/>
            <person name="Van de Peer Y."/>
            <person name="Marchal K."/>
            <person name="Chen J."/>
        </authorList>
    </citation>
    <scope>NUCLEOTIDE SEQUENCE [LARGE SCALE GENOMIC DNA]</scope>
    <source>
        <tissue evidence="1">Leaf</tissue>
    </source>
</reference>